<feature type="domain" description="Sulfatase-modifying factor enzyme-like" evidence="2">
    <location>
        <begin position="554"/>
        <end position="718"/>
    </location>
</feature>
<evidence type="ECO:0000256" key="1">
    <source>
        <dbReference type="SAM" id="MobiDB-lite"/>
    </source>
</evidence>
<comment type="caution">
    <text evidence="3">The sequence shown here is derived from an EMBL/GenBank/DDBJ whole genome shotgun (WGS) entry which is preliminary data.</text>
</comment>
<dbReference type="AlphaFoldDB" id="A0A098QZ02"/>
<dbReference type="PROSITE" id="PS51257">
    <property type="entry name" value="PROKAR_LIPOPROTEIN"/>
    <property type="match status" value="1"/>
</dbReference>
<sequence>MKTPPAQSRPPLGRTASLSALLLIPALILFIAGCQTAPPAPPEASPEQTGPSGDSSEQQDLVPGTDLGPTDQQTREHLSSIFKPSEPPVLRFDPQESRIHLIFSGKPREDLADRESPLTESDLFWEYDITQEFQGVRFSLQQVGRSLAYHDPRDGISIIPYPIPDPPVQGSFISGYLPDQPLSMDIRLRVAPFTDEQGRPYPALMSWNLQNITMETLEDPADPASPGQSPEHTTEQSPKTGAGSPSHPGVPAMILPDSQALRDLRDFPDLLPREGAEEIPRSRLSLNPPRILEPRQTVTLAQLRSEFQQLPQEIPPSFTLPGIRDGVFPYEMRLQDATGAFPPRTAHRTIFISQSHSTQYGRGLSLPPRASVLPETRLVSLPVLGARSYKLFASPVDQVNRGQDGSPAASDPNLPLQESGIREVPPVQTSPVPEFLLPFDARAREYQVVFAAETDGQALLEIPITLEPLETPPRLVEVATPDFTGQVFAREMTAATAAALLNNLHRQGFIRRSASNSTLFEEGRNGGSILGLSLLDYGRQFSLEFSGDFSAPPGREDHPAVGISFTGARLLSWAYSMLADPAGLMQQFPRTWWDPLAYLAQSDSQDPLPGVFRLPSQVEWSAVSQTPRGFSPNQESANYFRSFDPFEDPNPPFQRNGGPTSPVGFFPADTIFGLYDTRGNVWEWARDLVTQEDRPDLFRGPVSRQPRYRRVLGGAWNTPLEEYGPRGTLVPLGWFGEDSTSYSIGLRLFSAGDPIGQSEGGEASESP</sequence>
<dbReference type="InterPro" id="IPR016187">
    <property type="entry name" value="CTDL_fold"/>
</dbReference>
<proteinExistence type="predicted"/>
<evidence type="ECO:0000313" key="4">
    <source>
        <dbReference type="Proteomes" id="UP000029692"/>
    </source>
</evidence>
<dbReference type="PANTHER" id="PTHR23150:SF19">
    <property type="entry name" value="FORMYLGLYCINE-GENERATING ENZYME"/>
    <property type="match status" value="1"/>
</dbReference>
<protein>
    <recommendedName>
        <fullName evidence="2">Sulfatase-modifying factor enzyme-like domain-containing protein</fullName>
    </recommendedName>
</protein>
<evidence type="ECO:0000313" key="3">
    <source>
        <dbReference type="EMBL" id="KGE73135.1"/>
    </source>
</evidence>
<feature type="compositionally biased region" description="Polar residues" evidence="1">
    <location>
        <begin position="48"/>
        <end position="59"/>
    </location>
</feature>
<dbReference type="SUPFAM" id="SSF56436">
    <property type="entry name" value="C-type lectin-like"/>
    <property type="match status" value="1"/>
</dbReference>
<dbReference type="STRING" id="1480694.DC28_04925"/>
<dbReference type="PANTHER" id="PTHR23150">
    <property type="entry name" value="SULFATASE MODIFYING FACTOR 1, 2"/>
    <property type="match status" value="1"/>
</dbReference>
<organism evidence="3 4">
    <name type="scientific">Spirochaeta lutea</name>
    <dbReference type="NCBI Taxonomy" id="1480694"/>
    <lineage>
        <taxon>Bacteria</taxon>
        <taxon>Pseudomonadati</taxon>
        <taxon>Spirochaetota</taxon>
        <taxon>Spirochaetia</taxon>
        <taxon>Spirochaetales</taxon>
        <taxon>Spirochaetaceae</taxon>
        <taxon>Spirochaeta</taxon>
    </lineage>
</organism>
<dbReference type="Pfam" id="PF03781">
    <property type="entry name" value="FGE-sulfatase"/>
    <property type="match status" value="1"/>
</dbReference>
<feature type="region of interest" description="Disordered" evidence="1">
    <location>
        <begin position="397"/>
        <end position="417"/>
    </location>
</feature>
<feature type="region of interest" description="Disordered" evidence="1">
    <location>
        <begin position="217"/>
        <end position="254"/>
    </location>
</feature>
<dbReference type="InterPro" id="IPR005532">
    <property type="entry name" value="SUMF_dom"/>
</dbReference>
<reference evidence="3 4" key="1">
    <citation type="submission" date="2014-05" db="EMBL/GenBank/DDBJ databases">
        <title>De novo Genome Sequence of Spirocheata sp.</title>
        <authorList>
            <person name="Shivani Y."/>
            <person name="Subhash Y."/>
            <person name="Tushar L."/>
            <person name="Sasikala C."/>
            <person name="Ramana C.V."/>
        </authorList>
    </citation>
    <scope>NUCLEOTIDE SEQUENCE [LARGE SCALE GENOMIC DNA]</scope>
    <source>
        <strain evidence="3 4">JC230</strain>
    </source>
</reference>
<dbReference type="EMBL" id="JNUP01000045">
    <property type="protein sequence ID" value="KGE73135.1"/>
    <property type="molecule type" value="Genomic_DNA"/>
</dbReference>
<dbReference type="eggNOG" id="COG1262">
    <property type="taxonomic scope" value="Bacteria"/>
</dbReference>
<feature type="region of interest" description="Disordered" evidence="1">
    <location>
        <begin position="35"/>
        <end position="89"/>
    </location>
</feature>
<feature type="compositionally biased region" description="Polar residues" evidence="1">
    <location>
        <begin position="226"/>
        <end position="239"/>
    </location>
</feature>
<gene>
    <name evidence="3" type="ORF">DC28_04925</name>
</gene>
<dbReference type="RefSeq" id="WP_037546475.1">
    <property type="nucleotide sequence ID" value="NZ_JNUP01000045.1"/>
</dbReference>
<keyword evidence="4" id="KW-1185">Reference proteome</keyword>
<name>A0A098QZ02_9SPIO</name>
<dbReference type="Gene3D" id="3.90.1580.10">
    <property type="entry name" value="paralog of FGE (formylglycine-generating enzyme)"/>
    <property type="match status" value="1"/>
</dbReference>
<evidence type="ECO:0000259" key="2">
    <source>
        <dbReference type="Pfam" id="PF03781"/>
    </source>
</evidence>
<dbReference type="InterPro" id="IPR042095">
    <property type="entry name" value="SUMF_sf"/>
</dbReference>
<accession>A0A098QZ02</accession>
<dbReference type="OrthoDB" id="9812707at2"/>
<dbReference type="GO" id="GO:0120147">
    <property type="term" value="F:formylglycine-generating oxidase activity"/>
    <property type="evidence" value="ECO:0007669"/>
    <property type="project" value="TreeGrafter"/>
</dbReference>
<dbReference type="InterPro" id="IPR051043">
    <property type="entry name" value="Sulfatase_Mod_Factor_Kinase"/>
</dbReference>
<dbReference type="Proteomes" id="UP000029692">
    <property type="component" value="Unassembled WGS sequence"/>
</dbReference>